<dbReference type="RefSeq" id="WP_191983445.1">
    <property type="nucleotide sequence ID" value="NZ_CP107523.1"/>
</dbReference>
<dbReference type="AlphaFoldDB" id="A0A4Q1TPK6"/>
<reference evidence="2" key="2">
    <citation type="submission" date="2022-10" db="EMBL/GenBank/DDBJ databases">
        <title>Comparative genomic analysis and in-vitro probiotic properties of the potential probiotic L. chiayiensis AACE 3.</title>
        <authorList>
            <person name="Kang X."/>
        </authorList>
    </citation>
    <scope>NUCLEOTIDE SEQUENCE</scope>
    <source>
        <strain evidence="2">AACE 3</strain>
    </source>
</reference>
<name>A0A4Q1TPK6_9LACO</name>
<dbReference type="EMBL" id="MSSM01000028">
    <property type="protein sequence ID" value="RXT20612.1"/>
    <property type="molecule type" value="Genomic_DNA"/>
</dbReference>
<accession>A0A4Q1TPK6</accession>
<proteinExistence type="predicted"/>
<evidence type="ECO:0000313" key="2">
    <source>
        <dbReference type="EMBL" id="UYN57512.1"/>
    </source>
</evidence>
<reference evidence="1 3" key="1">
    <citation type="submission" date="2017-01" db="EMBL/GenBank/DDBJ databases">
        <title>Lactobacillus chiayiensis sp. nov., a lactic acid bacterium isolated from compost.</title>
        <authorList>
            <person name="Huang C.-H."/>
        </authorList>
    </citation>
    <scope>NUCLEOTIDE SEQUENCE [LARGE SCALE GENOMIC DNA]</scope>
    <source>
        <strain evidence="1">Chh01</strain>
        <strain evidence="3">chh01</strain>
    </source>
</reference>
<dbReference type="Pfam" id="PF06335">
    <property type="entry name" value="DUF1054"/>
    <property type="match status" value="1"/>
</dbReference>
<evidence type="ECO:0000313" key="4">
    <source>
        <dbReference type="Proteomes" id="UP001164790"/>
    </source>
</evidence>
<organism evidence="1 3">
    <name type="scientific">Lacticaseibacillus chiayiensis</name>
    <dbReference type="NCBI Taxonomy" id="2100821"/>
    <lineage>
        <taxon>Bacteria</taxon>
        <taxon>Bacillati</taxon>
        <taxon>Bacillota</taxon>
        <taxon>Bacilli</taxon>
        <taxon>Lactobacillales</taxon>
        <taxon>Lactobacillaceae</taxon>
        <taxon>Lacticaseibacillus</taxon>
    </lineage>
</organism>
<dbReference type="Proteomes" id="UP001164790">
    <property type="component" value="Chromosome"/>
</dbReference>
<protein>
    <submittedName>
        <fullName evidence="2">DUF1054 domain-containing protein</fullName>
    </submittedName>
</protein>
<evidence type="ECO:0000313" key="3">
    <source>
        <dbReference type="Proteomes" id="UP000290475"/>
    </source>
</evidence>
<dbReference type="InterPro" id="IPR053707">
    <property type="entry name" value="UPF0637_domain_sf"/>
</dbReference>
<dbReference type="Proteomes" id="UP000290475">
    <property type="component" value="Unassembled WGS sequence"/>
</dbReference>
<keyword evidence="4" id="KW-1185">Reference proteome</keyword>
<dbReference type="InterPro" id="IPR009403">
    <property type="entry name" value="UPF0637"/>
</dbReference>
<dbReference type="Gene3D" id="3.30.930.20">
    <property type="entry name" value="Protein of unknown function DUF1054"/>
    <property type="match status" value="1"/>
</dbReference>
<sequence>MIRCKERSERSVFTKEDFTVFAEPTLAARMTLIRERLDPKFAEAAKTIVPLLQQFDQPVFAHIAKHQRRHKNPPPNTWVAFSTSRRGYKMLPHLELGFWDDRLFLWLACLRESKTVPQLLAGIEPIMTKLPGQWLIADDHTTKATIALSPTTLTQKITRFETVKNAEFLIGQVYVAKDPIWTTPDVLWTQIQRRIADLAPILDQLVQNVAACEADK</sequence>
<gene>
    <name evidence="1" type="ORF">BVJ53_10410</name>
    <name evidence="2" type="ORF">OFW50_05450</name>
</gene>
<dbReference type="SUPFAM" id="SSF142913">
    <property type="entry name" value="YktB/PF0168-like"/>
    <property type="match status" value="1"/>
</dbReference>
<dbReference type="EMBL" id="CP107523">
    <property type="protein sequence ID" value="UYN57512.1"/>
    <property type="molecule type" value="Genomic_DNA"/>
</dbReference>
<evidence type="ECO:0000313" key="1">
    <source>
        <dbReference type="EMBL" id="RXT20612.1"/>
    </source>
</evidence>